<name>A0ABS8PD96_9PSEU</name>
<accession>A0ABS8PD96</accession>
<comment type="caution">
    <text evidence="3">The sequence shown here is derived from an EMBL/GenBank/DDBJ whole genome shotgun (WGS) entry which is preliminary data.</text>
</comment>
<evidence type="ECO:0000256" key="1">
    <source>
        <dbReference type="ARBA" id="ARBA00022801"/>
    </source>
</evidence>
<evidence type="ECO:0000313" key="4">
    <source>
        <dbReference type="Proteomes" id="UP001199469"/>
    </source>
</evidence>
<dbReference type="InterPro" id="IPR036380">
    <property type="entry name" value="Isochorismatase-like_sf"/>
</dbReference>
<evidence type="ECO:0000313" key="3">
    <source>
        <dbReference type="EMBL" id="MCD2196253.1"/>
    </source>
</evidence>
<dbReference type="Proteomes" id="UP001199469">
    <property type="component" value="Unassembled WGS sequence"/>
</dbReference>
<dbReference type="PANTHER" id="PTHR43540:SF7">
    <property type="entry name" value="ISOCHORISMATASE FAMILY PROTEIN YECD"/>
    <property type="match status" value="1"/>
</dbReference>
<evidence type="ECO:0000259" key="2">
    <source>
        <dbReference type="Pfam" id="PF00857"/>
    </source>
</evidence>
<dbReference type="EMBL" id="JAJNDB010000005">
    <property type="protein sequence ID" value="MCD2196253.1"/>
    <property type="molecule type" value="Genomic_DNA"/>
</dbReference>
<feature type="domain" description="Isochorismatase-like" evidence="2">
    <location>
        <begin position="11"/>
        <end position="183"/>
    </location>
</feature>
<gene>
    <name evidence="3" type="ORF">LQ327_23030</name>
</gene>
<dbReference type="SUPFAM" id="SSF52499">
    <property type="entry name" value="Isochorismatase-like hydrolases"/>
    <property type="match status" value="1"/>
</dbReference>
<proteinExistence type="predicted"/>
<dbReference type="Gene3D" id="3.40.50.850">
    <property type="entry name" value="Isochorismatase-like"/>
    <property type="match status" value="1"/>
</dbReference>
<dbReference type="InterPro" id="IPR000868">
    <property type="entry name" value="Isochorismatase-like_dom"/>
</dbReference>
<keyword evidence="4" id="KW-1185">Reference proteome</keyword>
<keyword evidence="1" id="KW-0378">Hydrolase</keyword>
<reference evidence="3 4" key="1">
    <citation type="submission" date="2021-11" db="EMBL/GenBank/DDBJ databases">
        <title>Draft genome sequence of Actinomycetospora sp. SF1 isolated from the rhizosphere soil.</title>
        <authorList>
            <person name="Duangmal K."/>
            <person name="Chantavorakit T."/>
        </authorList>
    </citation>
    <scope>NUCLEOTIDE SEQUENCE [LARGE SCALE GENOMIC DNA]</scope>
    <source>
        <strain evidence="3 4">TBRC 5722</strain>
    </source>
</reference>
<dbReference type="CDD" id="cd00431">
    <property type="entry name" value="cysteine_hydrolases"/>
    <property type="match status" value="1"/>
</dbReference>
<dbReference type="RefSeq" id="WP_230738106.1">
    <property type="nucleotide sequence ID" value="NZ_JAJNDB010000005.1"/>
</dbReference>
<sequence length="194" mass="20194">MTLSTLDPVPALVAIDLQRGIASGRETTPHPLADVIARSAELADAFRARGLPVILVRVTLDGAGFSPGRSDRPRAGGTPPEGWDEIVDELAGHPTDVVVTKRNVGGFVGTDLDLQLRRRGVTQVLFTGVATSMGVEGTARAAHDHGYHVVLVTDAMADTDEATHHHSVGAIFPKIGETTTTAEVLATLGAPAAV</sequence>
<organism evidence="3 4">
    <name type="scientific">Actinomycetospora endophytica</name>
    <dbReference type="NCBI Taxonomy" id="2291215"/>
    <lineage>
        <taxon>Bacteria</taxon>
        <taxon>Bacillati</taxon>
        <taxon>Actinomycetota</taxon>
        <taxon>Actinomycetes</taxon>
        <taxon>Pseudonocardiales</taxon>
        <taxon>Pseudonocardiaceae</taxon>
        <taxon>Actinomycetospora</taxon>
    </lineage>
</organism>
<dbReference type="Pfam" id="PF00857">
    <property type="entry name" value="Isochorismatase"/>
    <property type="match status" value="1"/>
</dbReference>
<dbReference type="InterPro" id="IPR050272">
    <property type="entry name" value="Isochorismatase-like_hydrls"/>
</dbReference>
<dbReference type="PANTHER" id="PTHR43540">
    <property type="entry name" value="PEROXYUREIDOACRYLATE/UREIDOACRYLATE AMIDOHYDROLASE-RELATED"/>
    <property type="match status" value="1"/>
</dbReference>
<protein>
    <submittedName>
        <fullName evidence="3">Isochorismatase family protein</fullName>
    </submittedName>
</protein>